<organism evidence="2 3">
    <name type="scientific">Saccharomycodes ludwigii</name>
    <dbReference type="NCBI Taxonomy" id="36035"/>
    <lineage>
        <taxon>Eukaryota</taxon>
        <taxon>Fungi</taxon>
        <taxon>Dikarya</taxon>
        <taxon>Ascomycota</taxon>
        <taxon>Saccharomycotina</taxon>
        <taxon>Saccharomycetes</taxon>
        <taxon>Saccharomycodales</taxon>
        <taxon>Saccharomycodaceae</taxon>
        <taxon>Saccharomycodes</taxon>
    </lineage>
</organism>
<name>A0A376B8U1_9ASCO</name>
<dbReference type="Proteomes" id="UP000262825">
    <property type="component" value="Unassembled WGS sequence"/>
</dbReference>
<dbReference type="OrthoDB" id="4092812at2759"/>
<dbReference type="AlphaFoldDB" id="A0A376B8U1"/>
<evidence type="ECO:0000256" key="1">
    <source>
        <dbReference type="SAM" id="MobiDB-lite"/>
    </source>
</evidence>
<dbReference type="VEuPathDB" id="FungiDB:SCODWIG_02838"/>
<reference evidence="3" key="1">
    <citation type="submission" date="2018-06" db="EMBL/GenBank/DDBJ databases">
        <authorList>
            <person name="Guldener U."/>
        </authorList>
    </citation>
    <scope>NUCLEOTIDE SEQUENCE [LARGE SCALE GENOMIC DNA]</scope>
    <source>
        <strain evidence="3">UTAD17</strain>
    </source>
</reference>
<evidence type="ECO:0000313" key="3">
    <source>
        <dbReference type="Proteomes" id="UP000262825"/>
    </source>
</evidence>
<feature type="compositionally biased region" description="Polar residues" evidence="1">
    <location>
        <begin position="84"/>
        <end position="105"/>
    </location>
</feature>
<sequence length="164" mass="18925">MNIFVFLIVFLIILFIVLVLPTLSGLGSFHIDKNALNDIKNRKSHRTGSLNEKSNEFGQEQETINNKSIFRSKPLKFKIKQEEPPQNQEQSCNGNSNSFDNRYTANSRTGLKNRVTAKYNSDPNAFDFEVDDLINEDRDLEKIEQEKRFAQIKGKENEILEELA</sequence>
<accession>A0A376B8U1</accession>
<gene>
    <name evidence="2" type="ORF">SCODWIG_02838</name>
</gene>
<evidence type="ECO:0000313" key="2">
    <source>
        <dbReference type="EMBL" id="SSD61077.1"/>
    </source>
</evidence>
<protein>
    <submittedName>
        <fullName evidence="2">Uncharacterized protein</fullName>
    </submittedName>
</protein>
<proteinExistence type="predicted"/>
<feature type="region of interest" description="Disordered" evidence="1">
    <location>
        <begin position="42"/>
        <end position="68"/>
    </location>
</feature>
<dbReference type="EMBL" id="UFAJ01000560">
    <property type="protein sequence ID" value="SSD61077.1"/>
    <property type="molecule type" value="Genomic_DNA"/>
</dbReference>
<feature type="compositionally biased region" description="Polar residues" evidence="1">
    <location>
        <begin position="47"/>
        <end position="68"/>
    </location>
</feature>
<feature type="region of interest" description="Disordered" evidence="1">
    <location>
        <begin position="80"/>
        <end position="105"/>
    </location>
</feature>
<keyword evidence="3" id="KW-1185">Reference proteome</keyword>